<evidence type="ECO:0000256" key="1">
    <source>
        <dbReference type="ARBA" id="ARBA00022679"/>
    </source>
</evidence>
<dbReference type="Gene3D" id="3.40.630.30">
    <property type="match status" value="1"/>
</dbReference>
<keyword evidence="2" id="KW-0012">Acyltransferase</keyword>
<dbReference type="NCBIfam" id="NF007807">
    <property type="entry name" value="PRK10514.1"/>
    <property type="match status" value="1"/>
</dbReference>
<evidence type="ECO:0000256" key="2">
    <source>
        <dbReference type="ARBA" id="ARBA00023315"/>
    </source>
</evidence>
<dbReference type="AlphaFoldDB" id="A0A1G7IJL3"/>
<proteinExistence type="predicted"/>
<keyword evidence="5" id="KW-1185">Reference proteome</keyword>
<dbReference type="Proteomes" id="UP000182427">
    <property type="component" value="Chromosome I"/>
</dbReference>
<protein>
    <submittedName>
        <fullName evidence="4">Putative acetyltransferase</fullName>
    </submittedName>
</protein>
<evidence type="ECO:0000259" key="3">
    <source>
        <dbReference type="PROSITE" id="PS51186"/>
    </source>
</evidence>
<dbReference type="PANTHER" id="PTHR43800:SF1">
    <property type="entry name" value="PEPTIDYL-LYSINE N-ACETYLTRANSFERASE YJAB"/>
    <property type="match status" value="1"/>
</dbReference>
<dbReference type="EMBL" id="LT629690">
    <property type="protein sequence ID" value="SDF12911.1"/>
    <property type="molecule type" value="Genomic_DNA"/>
</dbReference>
<keyword evidence="1 4" id="KW-0808">Transferase</keyword>
<dbReference type="CDD" id="cd04301">
    <property type="entry name" value="NAT_SF"/>
    <property type="match status" value="1"/>
</dbReference>
<name>A0A1G7IJL3_9BACT</name>
<dbReference type="PROSITE" id="PS51186">
    <property type="entry name" value="GNAT"/>
    <property type="match status" value="1"/>
</dbReference>
<dbReference type="InterPro" id="IPR000182">
    <property type="entry name" value="GNAT_dom"/>
</dbReference>
<evidence type="ECO:0000313" key="4">
    <source>
        <dbReference type="EMBL" id="SDF12911.1"/>
    </source>
</evidence>
<accession>A0A1G7IJL3</accession>
<dbReference type="OrthoDB" id="88131at2"/>
<sequence length="151" mass="17178">MVLRRNERTIRRSTENDVDRVLEIWRDSVDATHHFLSKEDRVAIEGEVVSFLPDVPLWVAVDEKDRPLGWMLLDGDRMEALFIDPVSRGEGVGRALVQHALSLRSTIFTDVNEQNLQAVGFYEHLGFVPIGRSEQDGQGRPYPLIHLSSNS</sequence>
<dbReference type="Pfam" id="PF13673">
    <property type="entry name" value="Acetyltransf_10"/>
    <property type="match status" value="1"/>
</dbReference>
<evidence type="ECO:0000313" key="5">
    <source>
        <dbReference type="Proteomes" id="UP000182427"/>
    </source>
</evidence>
<organism evidence="4 5">
    <name type="scientific">Terriglobus roseus</name>
    <dbReference type="NCBI Taxonomy" id="392734"/>
    <lineage>
        <taxon>Bacteria</taxon>
        <taxon>Pseudomonadati</taxon>
        <taxon>Acidobacteriota</taxon>
        <taxon>Terriglobia</taxon>
        <taxon>Terriglobales</taxon>
        <taxon>Acidobacteriaceae</taxon>
        <taxon>Terriglobus</taxon>
    </lineage>
</organism>
<dbReference type="PANTHER" id="PTHR43800">
    <property type="entry name" value="PEPTIDYL-LYSINE N-ACETYLTRANSFERASE YJAB"/>
    <property type="match status" value="1"/>
</dbReference>
<gene>
    <name evidence="4" type="ORF">SAMN05444167_1476</name>
</gene>
<dbReference type="InterPro" id="IPR016181">
    <property type="entry name" value="Acyl_CoA_acyltransferase"/>
</dbReference>
<dbReference type="GO" id="GO:0016747">
    <property type="term" value="F:acyltransferase activity, transferring groups other than amino-acyl groups"/>
    <property type="evidence" value="ECO:0007669"/>
    <property type="project" value="InterPro"/>
</dbReference>
<dbReference type="SUPFAM" id="SSF55729">
    <property type="entry name" value="Acyl-CoA N-acyltransferases (Nat)"/>
    <property type="match status" value="1"/>
</dbReference>
<feature type="domain" description="N-acetyltransferase" evidence="3">
    <location>
        <begin position="8"/>
        <end position="149"/>
    </location>
</feature>
<reference evidence="4 5" key="1">
    <citation type="submission" date="2016-10" db="EMBL/GenBank/DDBJ databases">
        <authorList>
            <person name="de Groot N.N."/>
        </authorList>
    </citation>
    <scope>NUCLEOTIDE SEQUENCE [LARGE SCALE GENOMIC DNA]</scope>
    <source>
        <strain evidence="4 5">GAS232</strain>
    </source>
</reference>